<evidence type="ECO:0000313" key="1">
    <source>
        <dbReference type="Proteomes" id="UP000695000"/>
    </source>
</evidence>
<proteinExistence type="predicted"/>
<dbReference type="RefSeq" id="XP_017768971.1">
    <property type="nucleotide sequence ID" value="XM_017913482.1"/>
</dbReference>
<dbReference type="GeneID" id="108557096"/>
<evidence type="ECO:0000313" key="2">
    <source>
        <dbReference type="RefSeq" id="XP_017768971.1"/>
    </source>
</evidence>
<reference evidence="2" key="1">
    <citation type="submission" date="2025-08" db="UniProtKB">
        <authorList>
            <consortium name="RefSeq"/>
        </authorList>
    </citation>
    <scope>IDENTIFICATION</scope>
    <source>
        <tissue evidence="2">Whole Larva</tissue>
    </source>
</reference>
<gene>
    <name evidence="2" type="primary">LOC108557096</name>
</gene>
<protein>
    <submittedName>
        <fullName evidence="2">Uncharacterized protein LOC108557096</fullName>
    </submittedName>
</protein>
<organism evidence="1 2">
    <name type="scientific">Nicrophorus vespilloides</name>
    <name type="common">Boreal carrion beetle</name>
    <dbReference type="NCBI Taxonomy" id="110193"/>
    <lineage>
        <taxon>Eukaryota</taxon>
        <taxon>Metazoa</taxon>
        <taxon>Ecdysozoa</taxon>
        <taxon>Arthropoda</taxon>
        <taxon>Hexapoda</taxon>
        <taxon>Insecta</taxon>
        <taxon>Pterygota</taxon>
        <taxon>Neoptera</taxon>
        <taxon>Endopterygota</taxon>
        <taxon>Coleoptera</taxon>
        <taxon>Polyphaga</taxon>
        <taxon>Staphyliniformia</taxon>
        <taxon>Silphidae</taxon>
        <taxon>Nicrophorinae</taxon>
        <taxon>Nicrophorus</taxon>
    </lineage>
</organism>
<dbReference type="Proteomes" id="UP000695000">
    <property type="component" value="Unplaced"/>
</dbReference>
<sequence>MELIHVPVKVRRFDLSDSPDFEADELELESGIEYSMLKKRMREYFGIAEDEAKVIKIRNKDYVLVPMMNLLNEDDTQSPFIIDITATSLANESNLLQDAYVDAVRQKFRNMESRISQAEVLLPQLQWRRQSHLDGTVSSLSSKVSFLNRRIDELMPSKWKSKMPATIS</sequence>
<name>A0ABM1M321_NICVS</name>
<accession>A0ABM1M321</accession>
<keyword evidence="1" id="KW-1185">Reference proteome</keyword>